<evidence type="ECO:0000256" key="7">
    <source>
        <dbReference type="ARBA" id="ARBA00023002"/>
    </source>
</evidence>
<dbReference type="GO" id="GO:0004497">
    <property type="term" value="F:monooxygenase activity"/>
    <property type="evidence" value="ECO:0007669"/>
    <property type="project" value="UniProtKB-KW"/>
</dbReference>
<keyword evidence="8" id="KW-0408">Iron</keyword>
<dbReference type="Gramene" id="TraesCLE_scaffold_474667_01G000100.1">
    <property type="protein sequence ID" value="TraesCLE_scaffold_474667_01G000100.1"/>
    <property type="gene ID" value="TraesCLE_scaffold_474667_01G000100"/>
</dbReference>
<keyword evidence="4" id="KW-0812">Transmembrane</keyword>
<dbReference type="Proteomes" id="UP000019116">
    <property type="component" value="Chromosome 2B"/>
</dbReference>
<accession>A0A3B6BX00</accession>
<evidence type="ECO:0000256" key="10">
    <source>
        <dbReference type="SAM" id="SignalP"/>
    </source>
</evidence>
<dbReference type="STRING" id="4565.A0A3B6BX00"/>
<evidence type="ECO:0000313" key="11">
    <source>
        <dbReference type="EnsemblPlants" id="TraesCS2B02G015400.1.cds1"/>
    </source>
</evidence>
<evidence type="ECO:0000313" key="12">
    <source>
        <dbReference type="Proteomes" id="UP000019116"/>
    </source>
</evidence>
<dbReference type="GO" id="GO:0016705">
    <property type="term" value="F:oxidoreductase activity, acting on paired donors, with incorporation or reduction of molecular oxygen"/>
    <property type="evidence" value="ECO:0007669"/>
    <property type="project" value="InterPro"/>
</dbReference>
<dbReference type="Gene3D" id="1.10.630.10">
    <property type="entry name" value="Cytochrome P450"/>
    <property type="match status" value="1"/>
</dbReference>
<dbReference type="Gramene" id="TraesCS2B02G015400.1">
    <property type="protein sequence ID" value="TraesCS2B02G015400.1.cds1"/>
    <property type="gene ID" value="TraesCS2B02G015400"/>
</dbReference>
<comment type="cofactor">
    <cofactor evidence="1">
        <name>heme</name>
        <dbReference type="ChEBI" id="CHEBI:30413"/>
    </cofactor>
</comment>
<evidence type="ECO:0000256" key="4">
    <source>
        <dbReference type="ARBA" id="ARBA00022692"/>
    </source>
</evidence>
<dbReference type="GO" id="GO:0005506">
    <property type="term" value="F:iron ion binding"/>
    <property type="evidence" value="ECO:0007669"/>
    <property type="project" value="InterPro"/>
</dbReference>
<dbReference type="SUPFAM" id="SSF48264">
    <property type="entry name" value="Cytochrome P450"/>
    <property type="match status" value="1"/>
</dbReference>
<dbReference type="InterPro" id="IPR001128">
    <property type="entry name" value="Cyt_P450"/>
</dbReference>
<keyword evidence="9" id="KW-0503">Monooxygenase</keyword>
<protein>
    <recommendedName>
        <fullName evidence="13">Cytochrome P450</fullName>
    </recommendedName>
</protein>
<name>A0A3B6BX00_WHEAT</name>
<keyword evidence="3" id="KW-0349">Heme</keyword>
<sequence length="330" mass="36573">MEGWFSLCFIALGTPLALWLLKLAGAGGKNKPHKHQLPPGPWTLPIIGSLHHVVSLVPHRQITQLCRRYGPMMHLKLGEVDAVVVSSAEAVAQVMKTNDLAFSTRPGTQMQDIAGYGGRGIIFAPYGDHWRQMHKVCIVELLSSMQVRRMESIRPEEVGNLLADIATAAAAGDSINISKKMMEVSNNVMSRAVFGGRFTQQDEYIRELDVVLTLLGGFCLVDLFPLLRLARWLSFGARRMKRSYSNMQCIIVNVIEERKAARAAGDGASSTHDEDLPDVLLRLQKDDSLAFPLTTESICAVLFVSIFNKRNFFLLLADANNGTNFAYDTR</sequence>
<comment type="similarity">
    <text evidence="2">Belongs to the cytochrome P450 family.</text>
</comment>
<dbReference type="OrthoDB" id="1470350at2759"/>
<dbReference type="PRINTS" id="PR00463">
    <property type="entry name" value="EP450I"/>
</dbReference>
<keyword evidence="10" id="KW-0732">Signal</keyword>
<evidence type="ECO:0000256" key="3">
    <source>
        <dbReference type="ARBA" id="ARBA00022617"/>
    </source>
</evidence>
<dbReference type="EnsemblPlants" id="TraesCS2B02G015400.1">
    <property type="protein sequence ID" value="TraesCS2B02G015400.1.cds1"/>
    <property type="gene ID" value="TraesCS2B02G015400"/>
</dbReference>
<dbReference type="Gramene" id="TraesKAR2B01G0006980.1">
    <property type="protein sequence ID" value="cds.TraesKAR2B01G0006980.1"/>
    <property type="gene ID" value="TraesKAR2B01G0006980"/>
</dbReference>
<proteinExistence type="inferred from homology"/>
<evidence type="ECO:0000256" key="2">
    <source>
        <dbReference type="ARBA" id="ARBA00010617"/>
    </source>
</evidence>
<evidence type="ECO:0000256" key="6">
    <source>
        <dbReference type="ARBA" id="ARBA00022989"/>
    </source>
</evidence>
<keyword evidence="6" id="KW-0472">Membrane</keyword>
<feature type="chain" id="PRO_5043171725" description="Cytochrome P450" evidence="10">
    <location>
        <begin position="29"/>
        <end position="330"/>
    </location>
</feature>
<evidence type="ECO:0000256" key="8">
    <source>
        <dbReference type="ARBA" id="ARBA00023004"/>
    </source>
</evidence>
<keyword evidence="12" id="KW-1185">Reference proteome</keyword>
<dbReference type="Gramene" id="TraesCS2B03G0022400.1">
    <property type="protein sequence ID" value="TraesCS2B03G0022400.1.CDS1"/>
    <property type="gene ID" value="TraesCS2B03G0022400"/>
</dbReference>
<dbReference type="SMR" id="A0A3B6BX00"/>
<dbReference type="InterPro" id="IPR002401">
    <property type="entry name" value="Cyt_P450_E_grp-I"/>
</dbReference>
<keyword evidence="7" id="KW-0560">Oxidoreductase</keyword>
<dbReference type="Pfam" id="PF00067">
    <property type="entry name" value="p450"/>
    <property type="match status" value="1"/>
</dbReference>
<dbReference type="InterPro" id="IPR036396">
    <property type="entry name" value="Cyt_P450_sf"/>
</dbReference>
<dbReference type="PANTHER" id="PTHR47955">
    <property type="entry name" value="CYTOCHROME P450 FAMILY 71 PROTEIN"/>
    <property type="match status" value="1"/>
</dbReference>
<organism evidence="11">
    <name type="scientific">Triticum aestivum</name>
    <name type="common">Wheat</name>
    <dbReference type="NCBI Taxonomy" id="4565"/>
    <lineage>
        <taxon>Eukaryota</taxon>
        <taxon>Viridiplantae</taxon>
        <taxon>Streptophyta</taxon>
        <taxon>Embryophyta</taxon>
        <taxon>Tracheophyta</taxon>
        <taxon>Spermatophyta</taxon>
        <taxon>Magnoliopsida</taxon>
        <taxon>Liliopsida</taxon>
        <taxon>Poales</taxon>
        <taxon>Poaceae</taxon>
        <taxon>BOP clade</taxon>
        <taxon>Pooideae</taxon>
        <taxon>Triticodae</taxon>
        <taxon>Triticeae</taxon>
        <taxon>Triticinae</taxon>
        <taxon>Triticum</taxon>
    </lineage>
</organism>
<evidence type="ECO:0000256" key="9">
    <source>
        <dbReference type="ARBA" id="ARBA00023033"/>
    </source>
</evidence>
<reference evidence="11" key="2">
    <citation type="submission" date="2018-10" db="UniProtKB">
        <authorList>
            <consortium name="EnsemblPlants"/>
        </authorList>
    </citation>
    <scope>IDENTIFICATION</scope>
</reference>
<dbReference type="GO" id="GO:0020037">
    <property type="term" value="F:heme binding"/>
    <property type="evidence" value="ECO:0007669"/>
    <property type="project" value="InterPro"/>
</dbReference>
<evidence type="ECO:0008006" key="13">
    <source>
        <dbReference type="Google" id="ProtNLM"/>
    </source>
</evidence>
<keyword evidence="5" id="KW-0479">Metal-binding</keyword>
<dbReference type="PANTHER" id="PTHR47955:SF19">
    <property type="entry name" value="CYTOCHROME P450 71A9-LIKE ISOFORM X1"/>
    <property type="match status" value="1"/>
</dbReference>
<keyword evidence="6" id="KW-1133">Transmembrane helix</keyword>
<dbReference type="AlphaFoldDB" id="A0A3B6BX00"/>
<dbReference type="Gramene" id="TraesWEE_scaffold_584478_01G000100.1">
    <property type="protein sequence ID" value="TraesWEE_scaffold_584478_01G000100.1"/>
    <property type="gene ID" value="TraesWEE_scaffold_584478_01G000100"/>
</dbReference>
<evidence type="ECO:0000256" key="5">
    <source>
        <dbReference type="ARBA" id="ARBA00022723"/>
    </source>
</evidence>
<reference evidence="11" key="1">
    <citation type="submission" date="2018-08" db="EMBL/GenBank/DDBJ databases">
        <authorList>
            <person name="Rossello M."/>
        </authorList>
    </citation>
    <scope>NUCLEOTIDE SEQUENCE [LARGE SCALE GENOMIC DNA]</scope>
    <source>
        <strain evidence="11">cv. Chinese Spring</strain>
    </source>
</reference>
<evidence type="ECO:0000256" key="1">
    <source>
        <dbReference type="ARBA" id="ARBA00001971"/>
    </source>
</evidence>
<feature type="signal peptide" evidence="10">
    <location>
        <begin position="1"/>
        <end position="28"/>
    </location>
</feature>